<evidence type="ECO:0000256" key="7">
    <source>
        <dbReference type="ARBA" id="ARBA00023180"/>
    </source>
</evidence>
<comment type="subcellular location">
    <subcellularLocation>
        <location evidence="1">Secreted</location>
    </subcellularLocation>
</comment>
<feature type="active site" description="Charge relay system" evidence="8 9">
    <location>
        <position position="242"/>
    </location>
</feature>
<dbReference type="EMBL" id="JAJJMB010005149">
    <property type="protein sequence ID" value="KAI3940393.1"/>
    <property type="molecule type" value="Genomic_DNA"/>
</dbReference>
<dbReference type="Proteomes" id="UP001202328">
    <property type="component" value="Unassembled WGS sequence"/>
</dbReference>
<dbReference type="PRINTS" id="PR00723">
    <property type="entry name" value="SUBTILISIN"/>
</dbReference>
<dbReference type="InterPro" id="IPR023828">
    <property type="entry name" value="Peptidase_S8_Ser-AS"/>
</dbReference>
<feature type="domain" description="Peptidase S8/S53" evidence="13">
    <location>
        <begin position="148"/>
        <end position="643"/>
    </location>
</feature>
<evidence type="ECO:0000256" key="9">
    <source>
        <dbReference type="PROSITE-ProRule" id="PRU01240"/>
    </source>
</evidence>
<keyword evidence="3 9" id="KW-0645">Protease</keyword>
<gene>
    <name evidence="16" type="ORF">MKW98_024800</name>
</gene>
<dbReference type="GO" id="GO:0005576">
    <property type="term" value="C:extracellular region"/>
    <property type="evidence" value="ECO:0007669"/>
    <property type="project" value="UniProtKB-SubCell"/>
</dbReference>
<name>A0AAD4T6J5_9MAGN</name>
<dbReference type="Pfam" id="PF05922">
    <property type="entry name" value="Inhibitor_I9"/>
    <property type="match status" value="1"/>
</dbReference>
<evidence type="ECO:0000256" key="10">
    <source>
        <dbReference type="RuleBase" id="RU003355"/>
    </source>
</evidence>
<keyword evidence="7" id="KW-0325">Glycoprotein</keyword>
<dbReference type="CDD" id="cd02120">
    <property type="entry name" value="PA_subtilisin_like"/>
    <property type="match status" value="1"/>
</dbReference>
<dbReference type="Pfam" id="PF00082">
    <property type="entry name" value="Peptidase_S8"/>
    <property type="match status" value="1"/>
</dbReference>
<comment type="similarity">
    <text evidence="2 9 10">Belongs to the peptidase S8 family.</text>
</comment>
<evidence type="ECO:0000256" key="5">
    <source>
        <dbReference type="ARBA" id="ARBA00022801"/>
    </source>
</evidence>
<protein>
    <recommendedName>
        <fullName evidence="18">Subtilisin-like protease SBT2.5</fullName>
    </recommendedName>
</protein>
<dbReference type="PANTHER" id="PTHR10795">
    <property type="entry name" value="PROPROTEIN CONVERTASE SUBTILISIN/KEXIN"/>
    <property type="match status" value="1"/>
</dbReference>
<feature type="domain" description="Subtilisin-like protease fibronectin type-III" evidence="15">
    <location>
        <begin position="699"/>
        <end position="793"/>
    </location>
</feature>
<evidence type="ECO:0000256" key="4">
    <source>
        <dbReference type="ARBA" id="ARBA00022729"/>
    </source>
</evidence>
<reference evidence="16" key="1">
    <citation type="submission" date="2022-04" db="EMBL/GenBank/DDBJ databases">
        <title>A functionally conserved STORR gene fusion in Papaver species that diverged 16.8 million years ago.</title>
        <authorList>
            <person name="Catania T."/>
        </authorList>
    </citation>
    <scope>NUCLEOTIDE SEQUENCE</scope>
    <source>
        <strain evidence="16">S-188037</strain>
    </source>
</reference>
<dbReference type="Gene3D" id="2.60.40.2310">
    <property type="match status" value="1"/>
</dbReference>
<evidence type="ECO:0000259" key="14">
    <source>
        <dbReference type="Pfam" id="PF05922"/>
    </source>
</evidence>
<evidence type="ECO:0000256" key="12">
    <source>
        <dbReference type="SAM" id="Phobius"/>
    </source>
</evidence>
<evidence type="ECO:0000313" key="16">
    <source>
        <dbReference type="EMBL" id="KAI3940393.1"/>
    </source>
</evidence>
<evidence type="ECO:0000313" key="17">
    <source>
        <dbReference type="Proteomes" id="UP001202328"/>
    </source>
</evidence>
<dbReference type="PROSITE" id="PS51892">
    <property type="entry name" value="SUBTILASE"/>
    <property type="match status" value="1"/>
</dbReference>
<accession>A0AAD4T6J5</accession>
<feature type="active site" description="Charge relay system" evidence="8 9">
    <location>
        <position position="603"/>
    </location>
</feature>
<dbReference type="PROSITE" id="PS00138">
    <property type="entry name" value="SUBTILASE_SER"/>
    <property type="match status" value="1"/>
</dbReference>
<evidence type="ECO:0000259" key="13">
    <source>
        <dbReference type="Pfam" id="PF00082"/>
    </source>
</evidence>
<dbReference type="AlphaFoldDB" id="A0AAD4T6J5"/>
<feature type="region of interest" description="Disordered" evidence="11">
    <location>
        <begin position="164"/>
        <end position="186"/>
    </location>
</feature>
<evidence type="ECO:0008006" key="18">
    <source>
        <dbReference type="Google" id="ProtNLM"/>
    </source>
</evidence>
<organism evidence="16 17">
    <name type="scientific">Papaver atlanticum</name>
    <dbReference type="NCBI Taxonomy" id="357466"/>
    <lineage>
        <taxon>Eukaryota</taxon>
        <taxon>Viridiplantae</taxon>
        <taxon>Streptophyta</taxon>
        <taxon>Embryophyta</taxon>
        <taxon>Tracheophyta</taxon>
        <taxon>Spermatophyta</taxon>
        <taxon>Magnoliopsida</taxon>
        <taxon>Ranunculales</taxon>
        <taxon>Papaveraceae</taxon>
        <taxon>Papaveroideae</taxon>
        <taxon>Papaver</taxon>
    </lineage>
</organism>
<evidence type="ECO:0000256" key="11">
    <source>
        <dbReference type="SAM" id="MobiDB-lite"/>
    </source>
</evidence>
<evidence type="ECO:0000256" key="1">
    <source>
        <dbReference type="ARBA" id="ARBA00004613"/>
    </source>
</evidence>
<sequence length="801" mass="85483">MASIYTAILLIFVSINIWGSLLVGAKVYMVMMEDDEPVISLISKNSSLKRSSEDVRLYKESMISRHDLFLESHLPVGSYKKLYSYSHLQNGFAIHVSSHEVLEAIRNARGVRKIEEDIKIKKLTTRTPDFLGIPSEVWPILGGAQNAGKGVVIGIIDTGINPNHPSFVGQSSSGDDPNGSFHSNSSSASKKFKGQCEIGEGFPQLACAGKIVGARYFSRAATVAGDFNASRDFASPFDADGHGSHTASTAAGNFRTPVIVDGFNYGSASGMAPGAQIAVYKALYTFGGYMSDVMAAVDQAVEDGIDILSLSIGPSSVPPGSAAFLNVLEMELLFATRAGVLVVQAVGNGGPSTSSILSFSPWITSVAASIIDRKYNNSIELGNGRSFSGTGLSPPTLGMQNYPIAAAADVTTRNASFITIENCQHPEPFIPALARGKLIICTYTFDFEFESASIAAIADTMQKIGAAGFIITMDPDLGSEQVRGTTTTLRVPGIVLSNMQASSALWEYYNSQTIRNRLGHVMAFTATARILDGRVASYTAQAPIVASYSSRGPDVNNALLQTADVLKPNVMAPGSSIWAAWSPNSEGDHHIRGQFFALVSGTSMATPHIAGVAALIKQKHPTWSPSAITSAMMTTANRTDHFGAPILAQQLNQLTPATPFDYGAGAINPSKAIDPGLVFNTKRAVGVGCPTKKRRWCSDLNTASVTVSNLVGSRRVIRKVTNVDNGTELYEVHVTEPMGVTVTVTPQAFIIRPNKSRVLTIMLEANEATNSYTFGELVLTGDRKHEVRVPLSIYVTSTIKS</sequence>
<dbReference type="InterPro" id="IPR000209">
    <property type="entry name" value="Peptidase_S8/S53_dom"/>
</dbReference>
<evidence type="ECO:0000256" key="8">
    <source>
        <dbReference type="PIRSR" id="PIRSR615500-1"/>
    </source>
</evidence>
<keyword evidence="6 9" id="KW-0720">Serine protease</keyword>
<evidence type="ECO:0000259" key="15">
    <source>
        <dbReference type="Pfam" id="PF17766"/>
    </source>
</evidence>
<feature type="transmembrane region" description="Helical" evidence="12">
    <location>
        <begin position="7"/>
        <end position="31"/>
    </location>
</feature>
<feature type="compositionally biased region" description="Polar residues" evidence="11">
    <location>
        <begin position="164"/>
        <end position="175"/>
    </location>
</feature>
<dbReference type="Pfam" id="PF17766">
    <property type="entry name" value="fn3_6"/>
    <property type="match status" value="1"/>
</dbReference>
<comment type="caution">
    <text evidence="16">The sequence shown here is derived from an EMBL/GenBank/DDBJ whole genome shotgun (WGS) entry which is preliminary data.</text>
</comment>
<dbReference type="InterPro" id="IPR010259">
    <property type="entry name" value="S8pro/Inhibitor_I9"/>
</dbReference>
<keyword evidence="4" id="KW-0732">Signal</keyword>
<dbReference type="InterPro" id="IPR034197">
    <property type="entry name" value="Peptidases_S8_3"/>
</dbReference>
<dbReference type="GO" id="GO:0006508">
    <property type="term" value="P:proteolysis"/>
    <property type="evidence" value="ECO:0007669"/>
    <property type="project" value="UniProtKB-KW"/>
</dbReference>
<evidence type="ECO:0000256" key="6">
    <source>
        <dbReference type="ARBA" id="ARBA00022825"/>
    </source>
</evidence>
<feature type="active site" description="Charge relay system" evidence="8 9">
    <location>
        <position position="157"/>
    </location>
</feature>
<keyword evidence="12" id="KW-0472">Membrane</keyword>
<dbReference type="CDD" id="cd04852">
    <property type="entry name" value="Peptidases_S8_3"/>
    <property type="match status" value="1"/>
</dbReference>
<dbReference type="InterPro" id="IPR041469">
    <property type="entry name" value="Subtilisin-like_FN3"/>
</dbReference>
<evidence type="ECO:0000256" key="3">
    <source>
        <dbReference type="ARBA" id="ARBA00022670"/>
    </source>
</evidence>
<dbReference type="GO" id="GO:0004252">
    <property type="term" value="F:serine-type endopeptidase activity"/>
    <property type="evidence" value="ECO:0007669"/>
    <property type="project" value="UniProtKB-UniRule"/>
</dbReference>
<dbReference type="InterPro" id="IPR045051">
    <property type="entry name" value="SBT"/>
</dbReference>
<dbReference type="InterPro" id="IPR036852">
    <property type="entry name" value="Peptidase_S8/S53_dom_sf"/>
</dbReference>
<keyword evidence="12" id="KW-0812">Transmembrane</keyword>
<keyword evidence="12" id="KW-1133">Transmembrane helix</keyword>
<dbReference type="Gene3D" id="3.40.50.200">
    <property type="entry name" value="Peptidase S8/S53 domain"/>
    <property type="match status" value="1"/>
</dbReference>
<dbReference type="Gene3D" id="3.50.30.30">
    <property type="match status" value="1"/>
</dbReference>
<proteinExistence type="inferred from homology"/>
<dbReference type="PROSITE" id="PS00136">
    <property type="entry name" value="SUBTILASE_ASP"/>
    <property type="match status" value="1"/>
</dbReference>
<feature type="domain" description="Inhibitor I9" evidence="14">
    <location>
        <begin position="28"/>
        <end position="120"/>
    </location>
</feature>
<dbReference type="SUPFAM" id="SSF52743">
    <property type="entry name" value="Subtilisin-like"/>
    <property type="match status" value="1"/>
</dbReference>
<keyword evidence="17" id="KW-1185">Reference proteome</keyword>
<keyword evidence="5 9" id="KW-0378">Hydrolase</keyword>
<dbReference type="InterPro" id="IPR015500">
    <property type="entry name" value="Peptidase_S8_subtilisin-rel"/>
</dbReference>
<evidence type="ECO:0000256" key="2">
    <source>
        <dbReference type="ARBA" id="ARBA00011073"/>
    </source>
</evidence>
<dbReference type="InterPro" id="IPR023827">
    <property type="entry name" value="Peptidase_S8_Asp-AS"/>
</dbReference>